<dbReference type="EMBL" id="QICL01000005">
    <property type="protein sequence ID" value="PXV66312.1"/>
    <property type="molecule type" value="Genomic_DNA"/>
</dbReference>
<reference evidence="2 3" key="1">
    <citation type="submission" date="2018-03" db="EMBL/GenBank/DDBJ databases">
        <title>Genomic Encyclopedia of Archaeal and Bacterial Type Strains, Phase II (KMG-II): from individual species to whole genera.</title>
        <authorList>
            <person name="Goeker M."/>
        </authorList>
    </citation>
    <scope>NUCLEOTIDE SEQUENCE [LARGE SCALE GENOMIC DNA]</scope>
    <source>
        <strain evidence="2 3">DSM 100214</strain>
    </source>
</reference>
<dbReference type="InterPro" id="IPR010870">
    <property type="entry name" value="Porin_O/P"/>
</dbReference>
<feature type="chain" id="PRO_5015852776" evidence="1">
    <location>
        <begin position="20"/>
        <end position="391"/>
    </location>
</feature>
<name>A0A2V3PTA1_9BACT</name>
<sequence length="391" mass="44861">MKKIILIIISVLLCNYTFAQDTSLGLESEDSPQPLISLNKGKYFKDVNMIANMRFASNTNFTNSNFDNSKFQMNEFRLEISGKITDKISFTFRDRYANNSTDANTTDRLNHSIDLAHATFAITPDFSLTAGKMLSEWGSYELFINPVYMYTYNDMVQYGDFFLSGIKASWTAVPHQNFTLQIVNSNTRSFEMRYGETPGIEAARAPLGGTVNWKGDFADEKFSTMWSYSIYNLAKNQHWNLLALGNQLKLPNLTLQYDFKYSTEDLDNTGVISDILGYNFAHRAQDVKYMEHWVRAEYFFAPRWSTTIMGMTNSNYWDGNPDANADDHIRTQWGFTAALEYHIYKPYNVKLFAAYVGRYNNFSDYARNTLNLSNNNTGQLLIGIVSPLVLF</sequence>
<proteinExistence type="predicted"/>
<dbReference type="Pfam" id="PF07396">
    <property type="entry name" value="Porin_O_P"/>
    <property type="match status" value="1"/>
</dbReference>
<dbReference type="OrthoDB" id="846879at2"/>
<evidence type="ECO:0000256" key="1">
    <source>
        <dbReference type="SAM" id="SignalP"/>
    </source>
</evidence>
<gene>
    <name evidence="2" type="ORF">CLV62_10563</name>
</gene>
<keyword evidence="1" id="KW-0732">Signal</keyword>
<dbReference type="AlphaFoldDB" id="A0A2V3PTA1"/>
<keyword evidence="3" id="KW-1185">Reference proteome</keyword>
<dbReference type="RefSeq" id="WP_110309973.1">
    <property type="nucleotide sequence ID" value="NZ_QICL01000005.1"/>
</dbReference>
<dbReference type="Proteomes" id="UP000247973">
    <property type="component" value="Unassembled WGS sequence"/>
</dbReference>
<accession>A0A2V3PTA1</accession>
<protein>
    <submittedName>
        <fullName evidence="2">Phosphate-selective porin O/P</fullName>
    </submittedName>
</protein>
<comment type="caution">
    <text evidence="2">The sequence shown here is derived from an EMBL/GenBank/DDBJ whole genome shotgun (WGS) entry which is preliminary data.</text>
</comment>
<evidence type="ECO:0000313" key="3">
    <source>
        <dbReference type="Proteomes" id="UP000247973"/>
    </source>
</evidence>
<feature type="signal peptide" evidence="1">
    <location>
        <begin position="1"/>
        <end position="19"/>
    </location>
</feature>
<evidence type="ECO:0000313" key="2">
    <source>
        <dbReference type="EMBL" id="PXV66312.1"/>
    </source>
</evidence>
<organism evidence="2 3">
    <name type="scientific">Dysgonomonas alginatilytica</name>
    <dbReference type="NCBI Taxonomy" id="1605892"/>
    <lineage>
        <taxon>Bacteria</taxon>
        <taxon>Pseudomonadati</taxon>
        <taxon>Bacteroidota</taxon>
        <taxon>Bacteroidia</taxon>
        <taxon>Bacteroidales</taxon>
        <taxon>Dysgonomonadaceae</taxon>
        <taxon>Dysgonomonas</taxon>
    </lineage>
</organism>
<dbReference type="SUPFAM" id="SSF56935">
    <property type="entry name" value="Porins"/>
    <property type="match status" value="1"/>
</dbReference>